<reference evidence="1 2" key="1">
    <citation type="submission" date="2019-04" db="EMBL/GenBank/DDBJ databases">
        <authorList>
            <consortium name="Wellcome Sanger Institute Data Sharing"/>
        </authorList>
    </citation>
    <scope>NUCLEOTIDE SEQUENCE [LARGE SCALE GENOMIC DNA]</scope>
</reference>
<dbReference type="Gene3D" id="1.25.40.20">
    <property type="entry name" value="Ankyrin repeat-containing domain"/>
    <property type="match status" value="1"/>
</dbReference>
<accession>A0A8C9SED6</accession>
<dbReference type="GO" id="GO:0043123">
    <property type="term" value="P:positive regulation of canonical NF-kappaB signal transduction"/>
    <property type="evidence" value="ECO:0007669"/>
    <property type="project" value="TreeGrafter"/>
</dbReference>
<evidence type="ECO:0000313" key="2">
    <source>
        <dbReference type="Proteomes" id="UP000694397"/>
    </source>
</evidence>
<evidence type="ECO:0000313" key="1">
    <source>
        <dbReference type="Ensembl" id="ENSSFOP00015029813.2"/>
    </source>
</evidence>
<dbReference type="SUPFAM" id="SSF48403">
    <property type="entry name" value="Ankyrin repeat"/>
    <property type="match status" value="1"/>
</dbReference>
<dbReference type="GO" id="GO:0035023">
    <property type="term" value="P:regulation of Rho protein signal transduction"/>
    <property type="evidence" value="ECO:0007669"/>
    <property type="project" value="TreeGrafter"/>
</dbReference>
<dbReference type="GO" id="GO:0015629">
    <property type="term" value="C:actin cytoskeleton"/>
    <property type="evidence" value="ECO:0007669"/>
    <property type="project" value="TreeGrafter"/>
</dbReference>
<dbReference type="OrthoDB" id="28045at2759"/>
<reference evidence="1" key="3">
    <citation type="submission" date="2025-09" db="UniProtKB">
        <authorList>
            <consortium name="Ensembl"/>
        </authorList>
    </citation>
    <scope>IDENTIFICATION</scope>
</reference>
<dbReference type="InterPro" id="IPR051632">
    <property type="entry name" value="Rho_GEF"/>
</dbReference>
<dbReference type="PANTHER" id="PTHR13944:SF18">
    <property type="entry name" value="A-KINASE ANCHOR PROTEIN 13"/>
    <property type="match status" value="1"/>
</dbReference>
<reference evidence="1" key="2">
    <citation type="submission" date="2025-08" db="UniProtKB">
        <authorList>
            <consortium name="Ensembl"/>
        </authorList>
    </citation>
    <scope>IDENTIFICATION</scope>
</reference>
<dbReference type="PANTHER" id="PTHR13944">
    <property type="entry name" value="AGAP007712-PA"/>
    <property type="match status" value="1"/>
</dbReference>
<dbReference type="Proteomes" id="UP000694397">
    <property type="component" value="Chromosome 11"/>
</dbReference>
<dbReference type="InterPro" id="IPR036770">
    <property type="entry name" value="Ankyrin_rpt-contain_sf"/>
</dbReference>
<dbReference type="GO" id="GO:0016020">
    <property type="term" value="C:membrane"/>
    <property type="evidence" value="ECO:0007669"/>
    <property type="project" value="TreeGrafter"/>
</dbReference>
<keyword evidence="2" id="KW-1185">Reference proteome</keyword>
<name>A0A8C9SED6_SCLFO</name>
<dbReference type="Ensembl" id="ENSSFOT00015030152.2">
    <property type="protein sequence ID" value="ENSSFOP00015029813.2"/>
    <property type="gene ID" value="ENSSFOG00015019161.2"/>
</dbReference>
<dbReference type="GeneTree" id="ENSGT00940000154146"/>
<organism evidence="1 2">
    <name type="scientific">Scleropages formosus</name>
    <name type="common">Asian bonytongue</name>
    <name type="synonym">Osteoglossum formosum</name>
    <dbReference type="NCBI Taxonomy" id="113540"/>
    <lineage>
        <taxon>Eukaryota</taxon>
        <taxon>Metazoa</taxon>
        <taxon>Chordata</taxon>
        <taxon>Craniata</taxon>
        <taxon>Vertebrata</taxon>
        <taxon>Euteleostomi</taxon>
        <taxon>Actinopterygii</taxon>
        <taxon>Neopterygii</taxon>
        <taxon>Teleostei</taxon>
        <taxon>Osteoglossocephala</taxon>
        <taxon>Osteoglossomorpha</taxon>
        <taxon>Osteoglossiformes</taxon>
        <taxon>Osteoglossidae</taxon>
        <taxon>Scleropages</taxon>
    </lineage>
</organism>
<proteinExistence type="predicted"/>
<dbReference type="GO" id="GO:0071875">
    <property type="term" value="P:adrenergic receptor signaling pathway"/>
    <property type="evidence" value="ECO:0007669"/>
    <property type="project" value="TreeGrafter"/>
</dbReference>
<sequence>RMPLHCKAPPGECLLTVQLCDEDRFRDEEDVEFYLLFAGSTQRHLTSTLRISHVTLQAICPAHNCCEAVQVTLCLAKPGGSVDPVAEQQFQFVQDLAFDMAQFLVSSAGRDDGLDGAMLLDECQIPLLECERLDKNLALALRHLALPEGWSVLGTNLELAPQETLLHFAARRGLRRVAVFLLQQPGGREALRLPNRQGATPLRLAEKKGYKQLQQIFTRWVSCRPRHCCLLLTWLLEIVLCFIVIQKNIEIFHSNISQHTGLFSNIWAAGFNVQCCLKVCEPLVPLSFTAKWLFNQNQSFSSDTISA</sequence>
<dbReference type="AlphaFoldDB" id="A0A8C9SED6"/>
<evidence type="ECO:0008006" key="3">
    <source>
        <dbReference type="Google" id="ProtNLM"/>
    </source>
</evidence>
<protein>
    <recommendedName>
        <fullName evidence="3">DBB domain-containing protein</fullName>
    </recommendedName>
</protein>
<dbReference type="GO" id="GO:0005078">
    <property type="term" value="F:MAP-kinase scaffold activity"/>
    <property type="evidence" value="ECO:0007669"/>
    <property type="project" value="TreeGrafter"/>
</dbReference>